<proteinExistence type="predicted"/>
<protein>
    <submittedName>
        <fullName evidence="2">Molecular chaperone TorD family protein</fullName>
    </submittedName>
</protein>
<dbReference type="Proteomes" id="UP000430564">
    <property type="component" value="Unassembled WGS sequence"/>
</dbReference>
<name>A0A6I1EQY1_9BURK</name>
<dbReference type="Pfam" id="PF02613">
    <property type="entry name" value="Nitrate_red_del"/>
    <property type="match status" value="1"/>
</dbReference>
<dbReference type="PANTHER" id="PTHR34227">
    <property type="entry name" value="CHAPERONE PROTEIN YCDY"/>
    <property type="match status" value="1"/>
</dbReference>
<gene>
    <name evidence="2" type="ORF">GBM95_01125</name>
</gene>
<dbReference type="OrthoDB" id="13061at2"/>
<dbReference type="Gene3D" id="1.10.3480.10">
    <property type="entry name" value="TorD-like"/>
    <property type="match status" value="1"/>
</dbReference>
<keyword evidence="1" id="KW-0143">Chaperone</keyword>
<comment type="caution">
    <text evidence="2">The sequence shown here is derived from an EMBL/GenBank/DDBJ whole genome shotgun (WGS) entry which is preliminary data.</text>
</comment>
<reference evidence="2 3" key="1">
    <citation type="submission" date="2019-10" db="EMBL/GenBank/DDBJ databases">
        <title>Genome diversity of Sutterella seckii.</title>
        <authorList>
            <person name="Chaplin A.V."/>
            <person name="Sokolova S.R."/>
            <person name="Mosin K.A."/>
            <person name="Ivanova E.L."/>
            <person name="Kochetkova T.O."/>
            <person name="Goltsov A.Y."/>
            <person name="Trofimov D.Y."/>
            <person name="Efimov B.A."/>
        </authorList>
    </citation>
    <scope>NUCLEOTIDE SEQUENCE [LARGE SCALE GENOMIC DNA]</scope>
    <source>
        <strain evidence="2 3">ASD393</strain>
    </source>
</reference>
<dbReference type="SUPFAM" id="SSF89155">
    <property type="entry name" value="TorD-like"/>
    <property type="match status" value="1"/>
</dbReference>
<organism evidence="2 3">
    <name type="scientific">Sutterella seckii</name>
    <dbReference type="NCBI Taxonomy" id="1944635"/>
    <lineage>
        <taxon>Bacteria</taxon>
        <taxon>Pseudomonadati</taxon>
        <taxon>Pseudomonadota</taxon>
        <taxon>Betaproteobacteria</taxon>
        <taxon>Burkholderiales</taxon>
        <taxon>Sutterellaceae</taxon>
        <taxon>Sutterella</taxon>
    </lineage>
</organism>
<dbReference type="InterPro" id="IPR050289">
    <property type="entry name" value="TorD/DmsD_chaperones"/>
</dbReference>
<dbReference type="InterPro" id="IPR036411">
    <property type="entry name" value="TorD-like_sf"/>
</dbReference>
<evidence type="ECO:0000313" key="2">
    <source>
        <dbReference type="EMBL" id="KAB7662992.1"/>
    </source>
</evidence>
<sequence>MKELLPFFQSRCGLYVFLSRVFETEIDGTFLEKIRSMDFTADYPSEAMKEGAAKLGDWLKNPGGDPLTDLAVDYARIFIGAGVTGGKAAYPYESVYTSPQGLVMQEAWEKVCAIYRRHGLARKEHSDIHEDHIALELDFMAQLCRDAMKFAARGDSEAVTASLEAQASFLEDHLLNWTKGFARDVERYAEKPFYPAVAQFMRGFLIVDGALLKDLLQELKNDGMPQAEA</sequence>
<dbReference type="AlphaFoldDB" id="A0A6I1EQY1"/>
<evidence type="ECO:0000313" key="3">
    <source>
        <dbReference type="Proteomes" id="UP000430564"/>
    </source>
</evidence>
<accession>A0A6I1EQY1</accession>
<dbReference type="EMBL" id="WEHX01000003">
    <property type="protein sequence ID" value="KAB7662992.1"/>
    <property type="molecule type" value="Genomic_DNA"/>
</dbReference>
<dbReference type="PANTHER" id="PTHR34227:SF1">
    <property type="entry name" value="DIMETHYL SULFOXIDE REDUCTASE CHAPERONE-RELATED"/>
    <property type="match status" value="1"/>
</dbReference>
<dbReference type="InterPro" id="IPR020945">
    <property type="entry name" value="DMSO/NO3_reduct_chaperone"/>
</dbReference>
<evidence type="ECO:0000256" key="1">
    <source>
        <dbReference type="ARBA" id="ARBA00023186"/>
    </source>
</evidence>